<dbReference type="AlphaFoldDB" id="A0A151I566"/>
<feature type="non-terminal residue" evidence="1">
    <location>
        <position position="1"/>
    </location>
</feature>
<keyword evidence="2" id="KW-1185">Reference proteome</keyword>
<proteinExistence type="predicted"/>
<dbReference type="Proteomes" id="UP000078540">
    <property type="component" value="Unassembled WGS sequence"/>
</dbReference>
<protein>
    <submittedName>
        <fullName evidence="1">Uncharacterized protein</fullName>
    </submittedName>
</protein>
<sequence length="90" mass="10607">IGQILRNPKDQRPSLSSAEMYKISCSCGQVYIGGTGQEFLKGDYERHLIFCEWMRNVMENDLFLQNILFSYEAQFTNTEHINKHNINMHY</sequence>
<organism evidence="1 2">
    <name type="scientific">Atta colombica</name>
    <dbReference type="NCBI Taxonomy" id="520822"/>
    <lineage>
        <taxon>Eukaryota</taxon>
        <taxon>Metazoa</taxon>
        <taxon>Ecdysozoa</taxon>
        <taxon>Arthropoda</taxon>
        <taxon>Hexapoda</taxon>
        <taxon>Insecta</taxon>
        <taxon>Pterygota</taxon>
        <taxon>Neoptera</taxon>
        <taxon>Endopterygota</taxon>
        <taxon>Hymenoptera</taxon>
        <taxon>Apocrita</taxon>
        <taxon>Aculeata</taxon>
        <taxon>Formicoidea</taxon>
        <taxon>Formicidae</taxon>
        <taxon>Myrmicinae</taxon>
        <taxon>Atta</taxon>
    </lineage>
</organism>
<evidence type="ECO:0000313" key="1">
    <source>
        <dbReference type="EMBL" id="KYM86336.1"/>
    </source>
</evidence>
<accession>A0A151I566</accession>
<dbReference type="EMBL" id="KQ976442">
    <property type="protein sequence ID" value="KYM86336.1"/>
    <property type="molecule type" value="Genomic_DNA"/>
</dbReference>
<reference evidence="1 2" key="1">
    <citation type="submission" date="2015-09" db="EMBL/GenBank/DDBJ databases">
        <title>Atta colombica WGS genome.</title>
        <authorList>
            <person name="Nygaard S."/>
            <person name="Hu H."/>
            <person name="Boomsma J."/>
            <person name="Zhang G."/>
        </authorList>
    </citation>
    <scope>NUCLEOTIDE SEQUENCE [LARGE SCALE GENOMIC DNA]</scope>
    <source>
        <strain evidence="1">Treedump-2</strain>
        <tissue evidence="1">Whole body</tissue>
    </source>
</reference>
<gene>
    <name evidence="1" type="ORF">ALC53_04136</name>
</gene>
<evidence type="ECO:0000313" key="2">
    <source>
        <dbReference type="Proteomes" id="UP000078540"/>
    </source>
</evidence>
<name>A0A151I566_9HYME</name>